<evidence type="ECO:0000259" key="5">
    <source>
        <dbReference type="PROSITE" id="PS01124"/>
    </source>
</evidence>
<protein>
    <submittedName>
        <fullName evidence="6">AraC family transcriptional regulator</fullName>
    </submittedName>
</protein>
<evidence type="ECO:0000256" key="3">
    <source>
        <dbReference type="ARBA" id="ARBA00023163"/>
    </source>
</evidence>
<dbReference type="EMBL" id="BRLB01000001">
    <property type="protein sequence ID" value="GKX27723.1"/>
    <property type="molecule type" value="Genomic_DNA"/>
</dbReference>
<dbReference type="SMART" id="SM00342">
    <property type="entry name" value="HTH_ARAC"/>
    <property type="match status" value="1"/>
</dbReference>
<dbReference type="SUPFAM" id="SSF46689">
    <property type="entry name" value="Homeodomain-like"/>
    <property type="match status" value="2"/>
</dbReference>
<reference evidence="6" key="1">
    <citation type="submission" date="2022-06" db="EMBL/GenBank/DDBJ databases">
        <title>Vallitalea longa sp. nov., an anaerobic bacterium isolated from marine sediment.</title>
        <authorList>
            <person name="Hirano S."/>
            <person name="Terahara T."/>
            <person name="Mori K."/>
            <person name="Hamada M."/>
            <person name="Matsumoto R."/>
            <person name="Kobayashi T."/>
        </authorList>
    </citation>
    <scope>NUCLEOTIDE SEQUENCE</scope>
    <source>
        <strain evidence="6">SH18-1</strain>
    </source>
</reference>
<accession>A0A9W6DDV8</accession>
<dbReference type="Proteomes" id="UP001144256">
    <property type="component" value="Unassembled WGS sequence"/>
</dbReference>
<dbReference type="GO" id="GO:0043565">
    <property type="term" value="F:sequence-specific DNA binding"/>
    <property type="evidence" value="ECO:0007669"/>
    <property type="project" value="InterPro"/>
</dbReference>
<dbReference type="InterPro" id="IPR037923">
    <property type="entry name" value="HTH-like"/>
</dbReference>
<dbReference type="InterPro" id="IPR018060">
    <property type="entry name" value="HTH_AraC"/>
</dbReference>
<dbReference type="PROSITE" id="PS01124">
    <property type="entry name" value="HTH_ARAC_FAMILY_2"/>
    <property type="match status" value="1"/>
</dbReference>
<dbReference type="SUPFAM" id="SSF51215">
    <property type="entry name" value="Regulatory protein AraC"/>
    <property type="match status" value="1"/>
</dbReference>
<dbReference type="Gene3D" id="1.10.10.60">
    <property type="entry name" value="Homeodomain-like"/>
    <property type="match status" value="2"/>
</dbReference>
<keyword evidence="7" id="KW-1185">Reference proteome</keyword>
<dbReference type="Gene3D" id="2.60.120.10">
    <property type="entry name" value="Jelly Rolls"/>
    <property type="match status" value="1"/>
</dbReference>
<dbReference type="PANTHER" id="PTHR43280">
    <property type="entry name" value="ARAC-FAMILY TRANSCRIPTIONAL REGULATOR"/>
    <property type="match status" value="1"/>
</dbReference>
<evidence type="ECO:0000256" key="2">
    <source>
        <dbReference type="ARBA" id="ARBA00023125"/>
    </source>
</evidence>
<dbReference type="InterPro" id="IPR020449">
    <property type="entry name" value="Tscrpt_reg_AraC-type_HTH"/>
</dbReference>
<feature type="domain" description="HTH araC/xylS-type" evidence="5">
    <location>
        <begin position="181"/>
        <end position="279"/>
    </location>
</feature>
<dbReference type="GO" id="GO:0003700">
    <property type="term" value="F:DNA-binding transcription factor activity"/>
    <property type="evidence" value="ECO:0007669"/>
    <property type="project" value="InterPro"/>
</dbReference>
<feature type="coiled-coil region" evidence="4">
    <location>
        <begin position="288"/>
        <end position="318"/>
    </location>
</feature>
<name>A0A9W6DDV8_9FIRM</name>
<dbReference type="RefSeq" id="WP_281811328.1">
    <property type="nucleotide sequence ID" value="NZ_BRLB01000001.1"/>
</dbReference>
<evidence type="ECO:0000313" key="7">
    <source>
        <dbReference type="Proteomes" id="UP001144256"/>
    </source>
</evidence>
<dbReference type="InterPro" id="IPR003313">
    <property type="entry name" value="AraC-bd"/>
</dbReference>
<evidence type="ECO:0000256" key="1">
    <source>
        <dbReference type="ARBA" id="ARBA00023015"/>
    </source>
</evidence>
<keyword evidence="2" id="KW-0238">DNA-binding</keyword>
<keyword evidence="4" id="KW-0175">Coiled coil</keyword>
<comment type="caution">
    <text evidence="6">The sequence shown here is derived from an EMBL/GenBank/DDBJ whole genome shotgun (WGS) entry which is preliminary data.</text>
</comment>
<gene>
    <name evidence="6" type="ORF">SH1V18_02030</name>
</gene>
<evidence type="ECO:0000313" key="6">
    <source>
        <dbReference type="EMBL" id="GKX27723.1"/>
    </source>
</evidence>
<dbReference type="InterPro" id="IPR018062">
    <property type="entry name" value="HTH_AraC-typ_CS"/>
</dbReference>
<dbReference type="AlphaFoldDB" id="A0A9W6DDV8"/>
<organism evidence="6 7">
    <name type="scientific">Vallitalea longa</name>
    <dbReference type="NCBI Taxonomy" id="2936439"/>
    <lineage>
        <taxon>Bacteria</taxon>
        <taxon>Bacillati</taxon>
        <taxon>Bacillota</taxon>
        <taxon>Clostridia</taxon>
        <taxon>Lachnospirales</taxon>
        <taxon>Vallitaleaceae</taxon>
        <taxon>Vallitalea</taxon>
    </lineage>
</organism>
<dbReference type="InterPro" id="IPR009057">
    <property type="entry name" value="Homeodomain-like_sf"/>
</dbReference>
<proteinExistence type="predicted"/>
<evidence type="ECO:0000256" key="4">
    <source>
        <dbReference type="SAM" id="Coils"/>
    </source>
</evidence>
<dbReference type="CDD" id="cd06986">
    <property type="entry name" value="cupin_MmsR-like_N"/>
    <property type="match status" value="1"/>
</dbReference>
<sequence length="324" mass="38046">MFENNIIQISNRSTTNINLHIYYCGSEECSPNQSWGSKVVDHFLIYYIHEGKGILQVNNVSYDLHEGQGFLVSPNTVTYFVADNDEPWKYSWVGFSGNIATEYLYRANLSVNSPTYTDKNDDDFLEECFNNMIEFAKFGLGHNRYCKMMAVLYNIIAYLRDIADKEAVKEKLIDSEFYYVRKALEFIKMNFSKEISIAEISRYVNIDRKYLHHVFKNNLNMSPQKYVINYRMKKACEIMKNSMLSISGIARSVGYKDQFQFSKMFKKTIGISPSQYKRNLKNDNSSTNENKDNQIRLLNQIIEQKDREINELKQFINDHYNPII</sequence>
<dbReference type="Pfam" id="PF02311">
    <property type="entry name" value="AraC_binding"/>
    <property type="match status" value="1"/>
</dbReference>
<keyword evidence="3" id="KW-0804">Transcription</keyword>
<dbReference type="Pfam" id="PF12833">
    <property type="entry name" value="HTH_18"/>
    <property type="match status" value="1"/>
</dbReference>
<dbReference type="PROSITE" id="PS00041">
    <property type="entry name" value="HTH_ARAC_FAMILY_1"/>
    <property type="match status" value="1"/>
</dbReference>
<keyword evidence="1" id="KW-0805">Transcription regulation</keyword>
<dbReference type="PANTHER" id="PTHR43280:SF28">
    <property type="entry name" value="HTH-TYPE TRANSCRIPTIONAL ACTIVATOR RHAS"/>
    <property type="match status" value="1"/>
</dbReference>
<dbReference type="InterPro" id="IPR014710">
    <property type="entry name" value="RmlC-like_jellyroll"/>
</dbReference>
<dbReference type="PRINTS" id="PR00032">
    <property type="entry name" value="HTHARAC"/>
</dbReference>